<evidence type="ECO:0000256" key="6">
    <source>
        <dbReference type="SAM" id="Phobius"/>
    </source>
</evidence>
<sequence length="145" mass="16026">MSVVEDRVAPPAAPPPRRPNRVLALLRNSWRQLTSMRTALVLLFLLAVAAIPGSILPQRDVNIENVEAYRRANPDLYPIIDRLGGFDVFASPWFSAIYVLLFVSLIGCIVPRLRDHVRALRAAPPAAPRRLDRLPQHAVLAAPAA</sequence>
<dbReference type="InterPro" id="IPR007816">
    <property type="entry name" value="ResB-like_domain"/>
</dbReference>
<evidence type="ECO:0000256" key="1">
    <source>
        <dbReference type="ARBA" id="ARBA00004141"/>
    </source>
</evidence>
<comment type="caution">
    <text evidence="8">The sequence shown here is derived from an EMBL/GenBank/DDBJ whole genome shotgun (WGS) entry which is preliminary data.</text>
</comment>
<reference evidence="8 9" key="1">
    <citation type="submission" date="2024-04" db="EMBL/GenBank/DDBJ databases">
        <title>Polymorphospora sp. isolated from Baiyangdian Lake in Xiong'an New Area.</title>
        <authorList>
            <person name="Zhang X."/>
            <person name="Liu J."/>
        </authorList>
    </citation>
    <scope>NUCLEOTIDE SEQUENCE [LARGE SCALE GENOMIC DNA]</scope>
    <source>
        <strain evidence="8 9">2-325</strain>
    </source>
</reference>
<proteinExistence type="predicted"/>
<dbReference type="Proteomes" id="UP001582793">
    <property type="component" value="Unassembled WGS sequence"/>
</dbReference>
<feature type="domain" description="ResB-like" evidence="7">
    <location>
        <begin position="36"/>
        <end position="141"/>
    </location>
</feature>
<dbReference type="InterPro" id="IPR023494">
    <property type="entry name" value="Cyt_c_bgen_Ccs1/CcsB/ResB"/>
</dbReference>
<comment type="subcellular location">
    <subcellularLocation>
        <location evidence="1">Membrane</location>
        <topology evidence="1">Multi-pass membrane protein</topology>
    </subcellularLocation>
</comment>
<dbReference type="PANTHER" id="PTHR31566:SF0">
    <property type="entry name" value="CYTOCHROME C BIOGENESIS PROTEIN CCS1, CHLOROPLASTIC"/>
    <property type="match status" value="1"/>
</dbReference>
<dbReference type="EMBL" id="JBCGDC010000074">
    <property type="protein sequence ID" value="MFB6395971.1"/>
    <property type="molecule type" value="Genomic_DNA"/>
</dbReference>
<protein>
    <submittedName>
        <fullName evidence="8">Cytochrome c biogenesis protein ResB</fullName>
    </submittedName>
</protein>
<organism evidence="8 9">
    <name type="scientific">Polymorphospora lycopeni</name>
    <dbReference type="NCBI Taxonomy" id="3140240"/>
    <lineage>
        <taxon>Bacteria</taxon>
        <taxon>Bacillati</taxon>
        <taxon>Actinomycetota</taxon>
        <taxon>Actinomycetes</taxon>
        <taxon>Micromonosporales</taxon>
        <taxon>Micromonosporaceae</taxon>
        <taxon>Polymorphospora</taxon>
    </lineage>
</organism>
<accession>A0ABV5CY91</accession>
<feature type="non-terminal residue" evidence="8">
    <location>
        <position position="145"/>
    </location>
</feature>
<dbReference type="Pfam" id="PF05140">
    <property type="entry name" value="ResB"/>
    <property type="match status" value="1"/>
</dbReference>
<evidence type="ECO:0000256" key="3">
    <source>
        <dbReference type="ARBA" id="ARBA00022748"/>
    </source>
</evidence>
<feature type="transmembrane region" description="Helical" evidence="6">
    <location>
        <begin position="39"/>
        <end position="56"/>
    </location>
</feature>
<dbReference type="RefSeq" id="WP_375735585.1">
    <property type="nucleotide sequence ID" value="NZ_JBCGDC010000074.1"/>
</dbReference>
<evidence type="ECO:0000259" key="7">
    <source>
        <dbReference type="Pfam" id="PF05140"/>
    </source>
</evidence>
<keyword evidence="2 6" id="KW-0812">Transmembrane</keyword>
<evidence type="ECO:0000256" key="4">
    <source>
        <dbReference type="ARBA" id="ARBA00022989"/>
    </source>
</evidence>
<dbReference type="PANTHER" id="PTHR31566">
    <property type="entry name" value="CYTOCHROME C BIOGENESIS PROTEIN CCS1, CHLOROPLASTIC"/>
    <property type="match status" value="1"/>
</dbReference>
<keyword evidence="4 6" id="KW-1133">Transmembrane helix</keyword>
<evidence type="ECO:0000313" key="9">
    <source>
        <dbReference type="Proteomes" id="UP001582793"/>
    </source>
</evidence>
<keyword evidence="9" id="KW-1185">Reference proteome</keyword>
<evidence type="ECO:0000313" key="8">
    <source>
        <dbReference type="EMBL" id="MFB6395971.1"/>
    </source>
</evidence>
<gene>
    <name evidence="8" type="ORF">AAFH96_23105</name>
</gene>
<keyword evidence="3" id="KW-0201">Cytochrome c-type biogenesis</keyword>
<feature type="transmembrane region" description="Helical" evidence="6">
    <location>
        <begin position="93"/>
        <end position="111"/>
    </location>
</feature>
<evidence type="ECO:0000256" key="5">
    <source>
        <dbReference type="ARBA" id="ARBA00023136"/>
    </source>
</evidence>
<evidence type="ECO:0000256" key="2">
    <source>
        <dbReference type="ARBA" id="ARBA00022692"/>
    </source>
</evidence>
<name>A0ABV5CY91_9ACTN</name>
<keyword evidence="5 6" id="KW-0472">Membrane</keyword>